<evidence type="ECO:0000313" key="2">
    <source>
        <dbReference type="Proteomes" id="UP000501570"/>
    </source>
</evidence>
<dbReference type="RefSeq" id="WP_168237589.1">
    <property type="nucleotide sequence ID" value="NZ_CP050995.1"/>
</dbReference>
<protein>
    <submittedName>
        <fullName evidence="1">DUF488 domain-containing protein</fullName>
    </submittedName>
</protein>
<dbReference type="InterPro" id="IPR052552">
    <property type="entry name" value="YeaO-like"/>
</dbReference>
<evidence type="ECO:0000313" key="1">
    <source>
        <dbReference type="EMBL" id="QIY89664.1"/>
    </source>
</evidence>
<proteinExistence type="predicted"/>
<sequence>MSAIVLKRVYETPLPTDGYRVLVDRLWPRGLSKEHAEIDEWNKDLAPSSELRKWFHHDPELWKEFSEKYWQELQKNDFGKKFLEHHKDQEKITLVYAAKDQEHCHPVILKKYLESLQ</sequence>
<reference evidence="1 2" key="1">
    <citation type="submission" date="2019-09" db="EMBL/GenBank/DDBJ databases">
        <title>FDA dAtabase for Regulatory Grade micrObial Sequences (FDA-ARGOS): Supporting development and validation of Infectious Disease Dx tests.</title>
        <authorList>
            <person name="Sciortino C."/>
            <person name="Tallon L."/>
            <person name="Sadzewicz L."/>
            <person name="Vavikolanu K."/>
            <person name="Mehta A."/>
            <person name="Aluvathingal J."/>
            <person name="Nadendla S."/>
            <person name="Nandy P."/>
            <person name="Geyer C."/>
            <person name="Yan Y."/>
            <person name="Sichtig H."/>
        </authorList>
    </citation>
    <scope>NUCLEOTIDE SEQUENCE [LARGE SCALE GENOMIC DNA]</scope>
    <source>
        <strain evidence="1 2">FDAARGOS_636</strain>
    </source>
</reference>
<organism evidence="1 2">
    <name type="scientific">Chryseobacterium gallinarum</name>
    <dbReference type="NCBI Taxonomy" id="1324352"/>
    <lineage>
        <taxon>Bacteria</taxon>
        <taxon>Pseudomonadati</taxon>
        <taxon>Bacteroidota</taxon>
        <taxon>Flavobacteriia</taxon>
        <taxon>Flavobacteriales</taxon>
        <taxon>Weeksellaceae</taxon>
        <taxon>Chryseobacterium group</taxon>
        <taxon>Chryseobacterium</taxon>
    </lineage>
</organism>
<dbReference type="Proteomes" id="UP000501570">
    <property type="component" value="Chromosome"/>
</dbReference>
<dbReference type="PANTHER" id="PTHR36849">
    <property type="entry name" value="CYTOPLASMIC PROTEIN-RELATED"/>
    <property type="match status" value="1"/>
</dbReference>
<dbReference type="PANTHER" id="PTHR36849:SF1">
    <property type="entry name" value="CYTOPLASMIC PROTEIN"/>
    <property type="match status" value="1"/>
</dbReference>
<name>A0ABX6KQD8_CHRGL</name>
<dbReference type="Pfam" id="PF22752">
    <property type="entry name" value="DUF488-N3i"/>
    <property type="match status" value="1"/>
</dbReference>
<accession>A0ABX6KQD8</accession>
<keyword evidence="2" id="KW-1185">Reference proteome</keyword>
<dbReference type="EMBL" id="CP050995">
    <property type="protein sequence ID" value="QIY89664.1"/>
    <property type="molecule type" value="Genomic_DNA"/>
</dbReference>
<gene>
    <name evidence="1" type="ORF">FOB44_02885</name>
</gene>